<accession>A0A6G1IQG2</accession>
<sequence length="286" mass="32156">MHTDSSCAPSLDFGNGNVENITSYHDCIGSDINGNYKSQAKAALRAPGNTARHYGEGISRGVYRLRWTVVKRVLSGWAEEASSGVSSRVNSAFQGYDVCEMGYKVTDLIPSVSLPTMRQIGQKLDSLSDRLQALLERAPLETKFKDEGLQGMQWIFAVKMGEKVRRSLVKQGICKPWQVMPSRENLQWQGELNQALTQLFMLSDKEFSFGQLTGMEPVWIADRNAKVWRLEIDTLFVDLVKRGEEVADTQKHLQTGFALPESAGSVSIKDYCRGTRTVEDEWEMFE</sequence>
<evidence type="ECO:0000313" key="1">
    <source>
        <dbReference type="EMBL" id="KAF2680338.1"/>
    </source>
</evidence>
<name>A0A6G1IQG2_9PLEO</name>
<gene>
    <name evidence="1" type="ORF">K458DRAFT_312003</name>
</gene>
<dbReference type="AlphaFoldDB" id="A0A6G1IQG2"/>
<dbReference type="EMBL" id="MU005597">
    <property type="protein sequence ID" value="KAF2680338.1"/>
    <property type="molecule type" value="Genomic_DNA"/>
</dbReference>
<proteinExistence type="predicted"/>
<evidence type="ECO:0000313" key="2">
    <source>
        <dbReference type="Proteomes" id="UP000799291"/>
    </source>
</evidence>
<protein>
    <submittedName>
        <fullName evidence="1">Uncharacterized protein</fullName>
    </submittedName>
</protein>
<organism evidence="1 2">
    <name type="scientific">Lentithecium fluviatile CBS 122367</name>
    <dbReference type="NCBI Taxonomy" id="1168545"/>
    <lineage>
        <taxon>Eukaryota</taxon>
        <taxon>Fungi</taxon>
        <taxon>Dikarya</taxon>
        <taxon>Ascomycota</taxon>
        <taxon>Pezizomycotina</taxon>
        <taxon>Dothideomycetes</taxon>
        <taxon>Pleosporomycetidae</taxon>
        <taxon>Pleosporales</taxon>
        <taxon>Massarineae</taxon>
        <taxon>Lentitheciaceae</taxon>
        <taxon>Lentithecium</taxon>
    </lineage>
</organism>
<dbReference type="OrthoDB" id="3790813at2759"/>
<reference evidence="1" key="1">
    <citation type="journal article" date="2020" name="Stud. Mycol.">
        <title>101 Dothideomycetes genomes: a test case for predicting lifestyles and emergence of pathogens.</title>
        <authorList>
            <person name="Haridas S."/>
            <person name="Albert R."/>
            <person name="Binder M."/>
            <person name="Bloem J."/>
            <person name="Labutti K."/>
            <person name="Salamov A."/>
            <person name="Andreopoulos B."/>
            <person name="Baker S."/>
            <person name="Barry K."/>
            <person name="Bills G."/>
            <person name="Bluhm B."/>
            <person name="Cannon C."/>
            <person name="Castanera R."/>
            <person name="Culley D."/>
            <person name="Daum C."/>
            <person name="Ezra D."/>
            <person name="Gonzalez J."/>
            <person name="Henrissat B."/>
            <person name="Kuo A."/>
            <person name="Liang C."/>
            <person name="Lipzen A."/>
            <person name="Lutzoni F."/>
            <person name="Magnuson J."/>
            <person name="Mondo S."/>
            <person name="Nolan M."/>
            <person name="Ohm R."/>
            <person name="Pangilinan J."/>
            <person name="Park H.-J."/>
            <person name="Ramirez L."/>
            <person name="Alfaro M."/>
            <person name="Sun H."/>
            <person name="Tritt A."/>
            <person name="Yoshinaga Y."/>
            <person name="Zwiers L.-H."/>
            <person name="Turgeon B."/>
            <person name="Goodwin S."/>
            <person name="Spatafora J."/>
            <person name="Crous P."/>
            <person name="Grigoriev I."/>
        </authorList>
    </citation>
    <scope>NUCLEOTIDE SEQUENCE</scope>
    <source>
        <strain evidence="1">CBS 122367</strain>
    </source>
</reference>
<dbReference type="Proteomes" id="UP000799291">
    <property type="component" value="Unassembled WGS sequence"/>
</dbReference>
<keyword evidence="2" id="KW-1185">Reference proteome</keyword>